<dbReference type="InterPro" id="IPR018000">
    <property type="entry name" value="Neurotransmitter_ion_chnl_CS"/>
</dbReference>
<dbReference type="SUPFAM" id="SSF63712">
    <property type="entry name" value="Nicotinic receptor ligand binding domain-like"/>
    <property type="match status" value="1"/>
</dbReference>
<dbReference type="GO" id="GO:0016020">
    <property type="term" value="C:membrane"/>
    <property type="evidence" value="ECO:0007669"/>
    <property type="project" value="UniProtKB-SubCell"/>
</dbReference>
<protein>
    <submittedName>
        <fullName evidence="4">CHRNB3</fullName>
    </submittedName>
</protein>
<accession>A0A8S3SPJ4</accession>
<reference evidence="4" key="1">
    <citation type="submission" date="2021-03" db="EMBL/GenBank/DDBJ databases">
        <authorList>
            <person name="Bekaert M."/>
        </authorList>
    </citation>
    <scope>NUCLEOTIDE SEQUENCE</scope>
</reference>
<dbReference type="Proteomes" id="UP000683360">
    <property type="component" value="Unassembled WGS sequence"/>
</dbReference>
<dbReference type="OrthoDB" id="5975154at2759"/>
<dbReference type="InterPro" id="IPR036734">
    <property type="entry name" value="Neur_chan_lig-bd_sf"/>
</dbReference>
<evidence type="ECO:0000256" key="1">
    <source>
        <dbReference type="ARBA" id="ARBA00004370"/>
    </source>
</evidence>
<dbReference type="Gene3D" id="2.70.170.10">
    <property type="entry name" value="Neurotransmitter-gated ion-channel ligand-binding domain"/>
    <property type="match status" value="1"/>
</dbReference>
<comment type="subcellular location">
    <subcellularLocation>
        <location evidence="1">Membrane</location>
    </subcellularLocation>
</comment>
<feature type="domain" description="Neurotransmitter-gated ion-channel ligand-binding" evidence="3">
    <location>
        <begin position="7"/>
        <end position="79"/>
    </location>
</feature>
<organism evidence="4 5">
    <name type="scientific">Mytilus edulis</name>
    <name type="common">Blue mussel</name>
    <dbReference type="NCBI Taxonomy" id="6550"/>
    <lineage>
        <taxon>Eukaryota</taxon>
        <taxon>Metazoa</taxon>
        <taxon>Spiralia</taxon>
        <taxon>Lophotrochozoa</taxon>
        <taxon>Mollusca</taxon>
        <taxon>Bivalvia</taxon>
        <taxon>Autobranchia</taxon>
        <taxon>Pteriomorphia</taxon>
        <taxon>Mytilida</taxon>
        <taxon>Mytiloidea</taxon>
        <taxon>Mytilidae</taxon>
        <taxon>Mytilinae</taxon>
        <taxon>Mytilus</taxon>
    </lineage>
</organism>
<dbReference type="GO" id="GO:0005230">
    <property type="term" value="F:extracellular ligand-gated monoatomic ion channel activity"/>
    <property type="evidence" value="ECO:0007669"/>
    <property type="project" value="InterPro"/>
</dbReference>
<evidence type="ECO:0000259" key="3">
    <source>
        <dbReference type="Pfam" id="PF02931"/>
    </source>
</evidence>
<sequence length="155" mass="17666">MGTISVLSTSCAMIVAYFPFDKQGCSIELASFELPSNAVNLIFASTPVHLGLHDENGDWEVLDTDYRSSRIYEGQVYFSDTELNFLLKAAAWPLPFDRYITDHSNCNINICYIFSTAEIWNQDWIYCYSCTCFSGSIDIICRHNPFCCKISFNSR</sequence>
<name>A0A8S3SPJ4_MYTED</name>
<proteinExistence type="predicted"/>
<evidence type="ECO:0000256" key="2">
    <source>
        <dbReference type="ARBA" id="ARBA00023136"/>
    </source>
</evidence>
<evidence type="ECO:0000313" key="4">
    <source>
        <dbReference type="EMBL" id="CAG2223634.1"/>
    </source>
</evidence>
<dbReference type="AlphaFoldDB" id="A0A8S3SPJ4"/>
<keyword evidence="2" id="KW-0472">Membrane</keyword>
<dbReference type="Pfam" id="PF02931">
    <property type="entry name" value="Neur_chan_LBD"/>
    <property type="match status" value="1"/>
</dbReference>
<comment type="caution">
    <text evidence="4">The sequence shown here is derived from an EMBL/GenBank/DDBJ whole genome shotgun (WGS) entry which is preliminary data.</text>
</comment>
<gene>
    <name evidence="4" type="ORF">MEDL_36896</name>
</gene>
<evidence type="ECO:0000313" key="5">
    <source>
        <dbReference type="Proteomes" id="UP000683360"/>
    </source>
</evidence>
<keyword evidence="5" id="KW-1185">Reference proteome</keyword>
<dbReference type="PROSITE" id="PS00236">
    <property type="entry name" value="NEUROTR_ION_CHANNEL"/>
    <property type="match status" value="1"/>
</dbReference>
<dbReference type="InterPro" id="IPR006202">
    <property type="entry name" value="Neur_chan_lig-bd"/>
</dbReference>
<dbReference type="EMBL" id="CAJPWZ010001791">
    <property type="protein sequence ID" value="CAG2223634.1"/>
    <property type="molecule type" value="Genomic_DNA"/>
</dbReference>